<dbReference type="Proteomes" id="UP000807115">
    <property type="component" value="Chromosome 10"/>
</dbReference>
<comment type="caution">
    <text evidence="2">The sequence shown here is derived from an EMBL/GenBank/DDBJ whole genome shotgun (WGS) entry which is preliminary data.</text>
</comment>
<accession>A0A921Q3J2</accession>
<protein>
    <submittedName>
        <fullName evidence="2">Uncharacterized protein</fullName>
    </submittedName>
</protein>
<name>A0A921Q3J2_SORBI</name>
<evidence type="ECO:0000313" key="2">
    <source>
        <dbReference type="EMBL" id="KAG0514939.1"/>
    </source>
</evidence>
<dbReference type="EMBL" id="CM027689">
    <property type="protein sequence ID" value="KAG0514939.1"/>
    <property type="molecule type" value="Genomic_DNA"/>
</dbReference>
<organism evidence="2 3">
    <name type="scientific">Sorghum bicolor</name>
    <name type="common">Sorghum</name>
    <name type="synonym">Sorghum vulgare</name>
    <dbReference type="NCBI Taxonomy" id="4558"/>
    <lineage>
        <taxon>Eukaryota</taxon>
        <taxon>Viridiplantae</taxon>
        <taxon>Streptophyta</taxon>
        <taxon>Embryophyta</taxon>
        <taxon>Tracheophyta</taxon>
        <taxon>Spermatophyta</taxon>
        <taxon>Magnoliopsida</taxon>
        <taxon>Liliopsida</taxon>
        <taxon>Poales</taxon>
        <taxon>Poaceae</taxon>
        <taxon>PACMAD clade</taxon>
        <taxon>Panicoideae</taxon>
        <taxon>Andropogonodae</taxon>
        <taxon>Andropogoneae</taxon>
        <taxon>Sorghinae</taxon>
        <taxon>Sorghum</taxon>
    </lineage>
</organism>
<gene>
    <name evidence="2" type="ORF">BDA96_10G236300</name>
</gene>
<dbReference type="AlphaFoldDB" id="A0A921Q3J2"/>
<feature type="region of interest" description="Disordered" evidence="1">
    <location>
        <begin position="64"/>
        <end position="92"/>
    </location>
</feature>
<sequence>MHQNLPRLYHCIIVAHNRRFTAKPRERAGIIRRISSTNSRTRFFFSPFIRLTVSVRGRERGISIGTGLESNRRPPIRHTAPSAAGAAEGAAPHAHGCRPCHVTYGMQTPPTVSCHRRGRPGPALTSAATARPDSGAGVALVPMPRFRRYFPGARRARASCMDGSGRRPVGGSRQTQRSRRVRQRLDSIDYYYYTSC</sequence>
<reference evidence="2" key="2">
    <citation type="submission" date="2020-10" db="EMBL/GenBank/DDBJ databases">
        <authorList>
            <person name="Cooper E.A."/>
            <person name="Brenton Z.W."/>
            <person name="Flinn B.S."/>
            <person name="Jenkins J."/>
            <person name="Shu S."/>
            <person name="Flowers D."/>
            <person name="Luo F."/>
            <person name="Wang Y."/>
            <person name="Xia P."/>
            <person name="Barry K."/>
            <person name="Daum C."/>
            <person name="Lipzen A."/>
            <person name="Yoshinaga Y."/>
            <person name="Schmutz J."/>
            <person name="Saski C."/>
            <person name="Vermerris W."/>
            <person name="Kresovich S."/>
        </authorList>
    </citation>
    <scope>NUCLEOTIDE SEQUENCE</scope>
</reference>
<feature type="compositionally biased region" description="Low complexity" evidence="1">
    <location>
        <begin position="80"/>
        <end position="92"/>
    </location>
</feature>
<reference evidence="2" key="1">
    <citation type="journal article" date="2019" name="BMC Genomics">
        <title>A new reference genome for Sorghum bicolor reveals high levels of sequence similarity between sweet and grain genotypes: implications for the genetics of sugar metabolism.</title>
        <authorList>
            <person name="Cooper E.A."/>
            <person name="Brenton Z.W."/>
            <person name="Flinn B.S."/>
            <person name="Jenkins J."/>
            <person name="Shu S."/>
            <person name="Flowers D."/>
            <person name="Luo F."/>
            <person name="Wang Y."/>
            <person name="Xia P."/>
            <person name="Barry K."/>
            <person name="Daum C."/>
            <person name="Lipzen A."/>
            <person name="Yoshinaga Y."/>
            <person name="Schmutz J."/>
            <person name="Saski C."/>
            <person name="Vermerris W."/>
            <person name="Kresovich S."/>
        </authorList>
    </citation>
    <scope>NUCLEOTIDE SEQUENCE</scope>
</reference>
<feature type="region of interest" description="Disordered" evidence="1">
    <location>
        <begin position="158"/>
        <end position="180"/>
    </location>
</feature>
<evidence type="ECO:0000256" key="1">
    <source>
        <dbReference type="SAM" id="MobiDB-lite"/>
    </source>
</evidence>
<evidence type="ECO:0000313" key="3">
    <source>
        <dbReference type="Proteomes" id="UP000807115"/>
    </source>
</evidence>
<proteinExistence type="predicted"/>